<dbReference type="Proteomes" id="UP000222106">
    <property type="component" value="Unassembled WGS sequence"/>
</dbReference>
<name>A0A2A9F198_9MICO</name>
<comment type="caution">
    <text evidence="2">The sequence shown here is derived from an EMBL/GenBank/DDBJ whole genome shotgun (WGS) entry which is preliminary data.</text>
</comment>
<evidence type="ECO:0000313" key="3">
    <source>
        <dbReference type="Proteomes" id="UP000222106"/>
    </source>
</evidence>
<accession>A0A2A9F198</accession>
<evidence type="ECO:0000313" key="2">
    <source>
        <dbReference type="EMBL" id="PFG45084.1"/>
    </source>
</evidence>
<feature type="compositionally biased region" description="Basic and acidic residues" evidence="1">
    <location>
        <begin position="117"/>
        <end position="128"/>
    </location>
</feature>
<dbReference type="OrthoDB" id="4570343at2"/>
<sequence length="149" mass="17241">MTDVLNGWDEAEDLIDARTEHAGDEAAKPEEPTLYYGSVDDFVREYLRHLYRRRVGPNTSAKWASEWWRHPEAIVRLEALWRAWEHLRLDPATGMSVWLRDHADYHMGVLLSAEGPFKKSQDENRDGEPLPYTPPPAGLFLDERPESAQ</sequence>
<gene>
    <name evidence="2" type="ORF">ATJ97_0002</name>
</gene>
<dbReference type="RefSeq" id="WP_098481969.1">
    <property type="nucleotide sequence ID" value="NZ_PDJI01000001.1"/>
</dbReference>
<feature type="region of interest" description="Disordered" evidence="1">
    <location>
        <begin position="117"/>
        <end position="149"/>
    </location>
</feature>
<proteinExistence type="predicted"/>
<dbReference type="Pfam" id="PF16259">
    <property type="entry name" value="DUF4913"/>
    <property type="match status" value="1"/>
</dbReference>
<dbReference type="AlphaFoldDB" id="A0A2A9F198"/>
<dbReference type="EMBL" id="PDJI01000001">
    <property type="protein sequence ID" value="PFG45084.1"/>
    <property type="molecule type" value="Genomic_DNA"/>
</dbReference>
<keyword evidence="3" id="KW-1185">Reference proteome</keyword>
<protein>
    <submittedName>
        <fullName evidence="2">Uncharacterized protein DUF4913</fullName>
    </submittedName>
</protein>
<organism evidence="2 3">
    <name type="scientific">Georgenia soli</name>
    <dbReference type="NCBI Taxonomy" id="638953"/>
    <lineage>
        <taxon>Bacteria</taxon>
        <taxon>Bacillati</taxon>
        <taxon>Actinomycetota</taxon>
        <taxon>Actinomycetes</taxon>
        <taxon>Micrococcales</taxon>
        <taxon>Bogoriellaceae</taxon>
        <taxon>Georgenia</taxon>
    </lineage>
</organism>
<evidence type="ECO:0000256" key="1">
    <source>
        <dbReference type="SAM" id="MobiDB-lite"/>
    </source>
</evidence>
<dbReference type="InterPro" id="IPR032584">
    <property type="entry name" value="DUF4913"/>
</dbReference>
<reference evidence="2 3" key="1">
    <citation type="submission" date="2017-10" db="EMBL/GenBank/DDBJ databases">
        <title>Sequencing the genomes of 1000 actinobacteria strains.</title>
        <authorList>
            <person name="Klenk H.-P."/>
        </authorList>
    </citation>
    <scope>NUCLEOTIDE SEQUENCE [LARGE SCALE GENOMIC DNA]</scope>
    <source>
        <strain evidence="2 3">DSM 21838</strain>
    </source>
</reference>